<gene>
    <name evidence="3" type="ORF">H0A36_25655</name>
</gene>
<sequence>MKPHSLILTTILTAIPALSFSNPILASDQTVDEFLKQQGLDDKTRAALTEIFKQHQLTFQQDEFGNPTIISQANKQGSYAMKIERRQPGSEVVNHLDQGYNDRLATLEQEIKQLKQMLKDMSQQLSQLKSQ</sequence>
<dbReference type="EMBL" id="JACCKB010000081">
    <property type="protein sequence ID" value="NYZ69406.1"/>
    <property type="molecule type" value="Genomic_DNA"/>
</dbReference>
<feature type="signal peptide" evidence="2">
    <location>
        <begin position="1"/>
        <end position="26"/>
    </location>
</feature>
<proteinExistence type="predicted"/>
<evidence type="ECO:0000313" key="3">
    <source>
        <dbReference type="EMBL" id="NYZ69406.1"/>
    </source>
</evidence>
<evidence type="ECO:0000256" key="1">
    <source>
        <dbReference type="SAM" id="Coils"/>
    </source>
</evidence>
<protein>
    <submittedName>
        <fullName evidence="3">Uncharacterized protein</fullName>
    </submittedName>
</protein>
<dbReference type="Proteomes" id="UP000569732">
    <property type="component" value="Unassembled WGS sequence"/>
</dbReference>
<comment type="caution">
    <text evidence="3">The sequence shown here is derived from an EMBL/GenBank/DDBJ whole genome shotgun (WGS) entry which is preliminary data.</text>
</comment>
<feature type="coiled-coil region" evidence="1">
    <location>
        <begin position="97"/>
        <end position="131"/>
    </location>
</feature>
<organism evidence="3 4">
    <name type="scientific">Spartinivicinus marinus</name>
    <dbReference type="NCBI Taxonomy" id="2994442"/>
    <lineage>
        <taxon>Bacteria</taxon>
        <taxon>Pseudomonadati</taxon>
        <taxon>Pseudomonadota</taxon>
        <taxon>Gammaproteobacteria</taxon>
        <taxon>Oceanospirillales</taxon>
        <taxon>Zooshikellaceae</taxon>
        <taxon>Spartinivicinus</taxon>
    </lineage>
</organism>
<feature type="chain" id="PRO_5033026705" evidence="2">
    <location>
        <begin position="27"/>
        <end position="131"/>
    </location>
</feature>
<reference evidence="3 4" key="1">
    <citation type="submission" date="2020-07" db="EMBL/GenBank/DDBJ databases">
        <title>Endozoicomonas sp. nov., isolated from sediment.</title>
        <authorList>
            <person name="Gu T."/>
        </authorList>
    </citation>
    <scope>NUCLEOTIDE SEQUENCE [LARGE SCALE GENOMIC DNA]</scope>
    <source>
        <strain evidence="3 4">SM1973</strain>
    </source>
</reference>
<name>A0A853INI6_9GAMM</name>
<accession>A0A853INI6</accession>
<dbReference type="RefSeq" id="WP_180571399.1">
    <property type="nucleotide sequence ID" value="NZ_JACCKB010000081.1"/>
</dbReference>
<keyword evidence="2" id="KW-0732">Signal</keyword>
<evidence type="ECO:0000313" key="4">
    <source>
        <dbReference type="Proteomes" id="UP000569732"/>
    </source>
</evidence>
<keyword evidence="4" id="KW-1185">Reference proteome</keyword>
<dbReference type="AlphaFoldDB" id="A0A853INI6"/>
<keyword evidence="1" id="KW-0175">Coiled coil</keyword>
<evidence type="ECO:0000256" key="2">
    <source>
        <dbReference type="SAM" id="SignalP"/>
    </source>
</evidence>